<sequence>MVYTHYFRVRDWRSKEWQSAWPQLVQDVQPIVDAADVPITGPDGEDEDTVTPPLADVDKGIELNGVADGGHEWLVINKKEATRFSFVKTVRKPYDAVVACVLLRAYMLAPRQFKLSSDGFWDEREWIDARQLYETLWPDETLESPFQEEEEA</sequence>
<dbReference type="OrthoDB" id="2958217at2759"/>
<dbReference type="Proteomes" id="UP000184383">
    <property type="component" value="Unassembled WGS sequence"/>
</dbReference>
<keyword evidence="2" id="KW-1185">Reference proteome</keyword>
<dbReference type="STRING" id="1073089.A0A1L9S421"/>
<accession>A0A1L9S421</accession>
<name>A0A1L9S421_ASPWE</name>
<organism evidence="1 2">
    <name type="scientific">Aspergillus wentii DTO 134E9</name>
    <dbReference type="NCBI Taxonomy" id="1073089"/>
    <lineage>
        <taxon>Eukaryota</taxon>
        <taxon>Fungi</taxon>
        <taxon>Dikarya</taxon>
        <taxon>Ascomycota</taxon>
        <taxon>Pezizomycotina</taxon>
        <taxon>Eurotiomycetes</taxon>
        <taxon>Eurotiomycetidae</taxon>
        <taxon>Eurotiales</taxon>
        <taxon>Aspergillaceae</taxon>
        <taxon>Aspergillus</taxon>
        <taxon>Aspergillus subgen. Cremei</taxon>
    </lineage>
</organism>
<dbReference type="GeneID" id="63754163"/>
<dbReference type="AlphaFoldDB" id="A0A1L9S421"/>
<evidence type="ECO:0000313" key="2">
    <source>
        <dbReference type="Proteomes" id="UP000184383"/>
    </source>
</evidence>
<reference evidence="2" key="1">
    <citation type="journal article" date="2017" name="Genome Biol.">
        <title>Comparative genomics reveals high biological diversity and specific adaptations in the industrially and medically important fungal genus Aspergillus.</title>
        <authorList>
            <person name="de Vries R.P."/>
            <person name="Riley R."/>
            <person name="Wiebenga A."/>
            <person name="Aguilar-Osorio G."/>
            <person name="Amillis S."/>
            <person name="Uchima C.A."/>
            <person name="Anderluh G."/>
            <person name="Asadollahi M."/>
            <person name="Askin M."/>
            <person name="Barry K."/>
            <person name="Battaglia E."/>
            <person name="Bayram O."/>
            <person name="Benocci T."/>
            <person name="Braus-Stromeyer S.A."/>
            <person name="Caldana C."/>
            <person name="Canovas D."/>
            <person name="Cerqueira G.C."/>
            <person name="Chen F."/>
            <person name="Chen W."/>
            <person name="Choi C."/>
            <person name="Clum A."/>
            <person name="Dos Santos R.A."/>
            <person name="Damasio A.R."/>
            <person name="Diallinas G."/>
            <person name="Emri T."/>
            <person name="Fekete E."/>
            <person name="Flipphi M."/>
            <person name="Freyberg S."/>
            <person name="Gallo A."/>
            <person name="Gournas C."/>
            <person name="Habgood R."/>
            <person name="Hainaut M."/>
            <person name="Harispe M.L."/>
            <person name="Henrissat B."/>
            <person name="Hilden K.S."/>
            <person name="Hope R."/>
            <person name="Hossain A."/>
            <person name="Karabika E."/>
            <person name="Karaffa L."/>
            <person name="Karanyi Z."/>
            <person name="Krasevec N."/>
            <person name="Kuo A."/>
            <person name="Kusch H."/>
            <person name="LaButti K."/>
            <person name="Lagendijk E.L."/>
            <person name="Lapidus A."/>
            <person name="Levasseur A."/>
            <person name="Lindquist E."/>
            <person name="Lipzen A."/>
            <person name="Logrieco A.F."/>
            <person name="MacCabe A."/>
            <person name="Maekelae M.R."/>
            <person name="Malavazi I."/>
            <person name="Melin P."/>
            <person name="Meyer V."/>
            <person name="Mielnichuk N."/>
            <person name="Miskei M."/>
            <person name="Molnar A.P."/>
            <person name="Mule G."/>
            <person name="Ngan C.Y."/>
            <person name="Orejas M."/>
            <person name="Orosz E."/>
            <person name="Ouedraogo J.P."/>
            <person name="Overkamp K.M."/>
            <person name="Park H.-S."/>
            <person name="Perrone G."/>
            <person name="Piumi F."/>
            <person name="Punt P.J."/>
            <person name="Ram A.F."/>
            <person name="Ramon A."/>
            <person name="Rauscher S."/>
            <person name="Record E."/>
            <person name="Riano-Pachon D.M."/>
            <person name="Robert V."/>
            <person name="Roehrig J."/>
            <person name="Ruller R."/>
            <person name="Salamov A."/>
            <person name="Salih N.S."/>
            <person name="Samson R.A."/>
            <person name="Sandor E."/>
            <person name="Sanguinetti M."/>
            <person name="Schuetze T."/>
            <person name="Sepcic K."/>
            <person name="Shelest E."/>
            <person name="Sherlock G."/>
            <person name="Sophianopoulou V."/>
            <person name="Squina F.M."/>
            <person name="Sun H."/>
            <person name="Susca A."/>
            <person name="Todd R.B."/>
            <person name="Tsang A."/>
            <person name="Unkles S.E."/>
            <person name="van de Wiele N."/>
            <person name="van Rossen-Uffink D."/>
            <person name="Oliveira J.V."/>
            <person name="Vesth T.C."/>
            <person name="Visser J."/>
            <person name="Yu J.-H."/>
            <person name="Zhou M."/>
            <person name="Andersen M.R."/>
            <person name="Archer D.B."/>
            <person name="Baker S.E."/>
            <person name="Benoit I."/>
            <person name="Brakhage A.A."/>
            <person name="Braus G.H."/>
            <person name="Fischer R."/>
            <person name="Frisvad J.C."/>
            <person name="Goldman G.H."/>
            <person name="Houbraken J."/>
            <person name="Oakley B."/>
            <person name="Pocsi I."/>
            <person name="Scazzocchio C."/>
            <person name="Seiboth B."/>
            <person name="vanKuyk P.A."/>
            <person name="Wortman J."/>
            <person name="Dyer P.S."/>
            <person name="Grigoriev I.V."/>
        </authorList>
    </citation>
    <scope>NUCLEOTIDE SEQUENCE [LARGE SCALE GENOMIC DNA]</scope>
    <source>
        <strain evidence="2">DTO 134E9</strain>
    </source>
</reference>
<protein>
    <submittedName>
        <fullName evidence="1">Uncharacterized protein</fullName>
    </submittedName>
</protein>
<dbReference type="EMBL" id="KV878209">
    <property type="protein sequence ID" value="OJJ41929.1"/>
    <property type="molecule type" value="Genomic_DNA"/>
</dbReference>
<gene>
    <name evidence="1" type="ORF">ASPWEDRAFT_56889</name>
</gene>
<dbReference type="RefSeq" id="XP_040695605.1">
    <property type="nucleotide sequence ID" value="XM_040838315.1"/>
</dbReference>
<proteinExistence type="predicted"/>
<evidence type="ECO:0000313" key="1">
    <source>
        <dbReference type="EMBL" id="OJJ41929.1"/>
    </source>
</evidence>
<dbReference type="VEuPathDB" id="FungiDB:ASPWEDRAFT_56889"/>